<dbReference type="InterPro" id="IPR023214">
    <property type="entry name" value="HAD_sf"/>
</dbReference>
<keyword evidence="2" id="KW-0479">Metal-binding</keyword>
<reference evidence="6" key="1">
    <citation type="submission" date="2019-10" db="EMBL/GenBank/DDBJ databases">
        <authorList>
            <person name="Zhang R."/>
            <person name="Pan Y."/>
            <person name="Wang J."/>
            <person name="Ma R."/>
            <person name="Yu S."/>
        </authorList>
    </citation>
    <scope>NUCLEOTIDE SEQUENCE</scope>
    <source>
        <strain evidence="6">LA-IB0</strain>
        <tissue evidence="6">Leaf</tissue>
    </source>
</reference>
<dbReference type="AlphaFoldDB" id="A0AAV6Y9W6"/>
<evidence type="ECO:0000256" key="1">
    <source>
        <dbReference type="ARBA" id="ARBA00001946"/>
    </source>
</evidence>
<dbReference type="Gene3D" id="3.40.50.1000">
    <property type="entry name" value="HAD superfamily/HAD-like"/>
    <property type="match status" value="1"/>
</dbReference>
<keyword evidence="7" id="KW-1185">Reference proteome</keyword>
<evidence type="ECO:0000256" key="4">
    <source>
        <dbReference type="ARBA" id="ARBA00023277"/>
    </source>
</evidence>
<proteinExistence type="predicted"/>
<gene>
    <name evidence="6" type="ORF">BUALT_Bualt01G0188300</name>
</gene>
<feature type="compositionally biased region" description="Polar residues" evidence="5">
    <location>
        <begin position="18"/>
        <end position="32"/>
    </location>
</feature>
<protein>
    <recommendedName>
        <fullName evidence="8">Haloacid dehalogenase-like hydrolase domain-containing protein Sgpp</fullName>
    </recommendedName>
</protein>
<evidence type="ECO:0000313" key="7">
    <source>
        <dbReference type="Proteomes" id="UP000826271"/>
    </source>
</evidence>
<dbReference type="EMBL" id="WHWC01000001">
    <property type="protein sequence ID" value="KAG8391443.1"/>
    <property type="molecule type" value="Genomic_DNA"/>
</dbReference>
<dbReference type="InterPro" id="IPR036412">
    <property type="entry name" value="HAD-like_sf"/>
</dbReference>
<feature type="compositionally biased region" description="Low complexity" evidence="5">
    <location>
        <begin position="33"/>
        <end position="46"/>
    </location>
</feature>
<feature type="region of interest" description="Disordered" evidence="5">
    <location>
        <begin position="18"/>
        <end position="52"/>
    </location>
</feature>
<evidence type="ECO:0000256" key="3">
    <source>
        <dbReference type="ARBA" id="ARBA00022842"/>
    </source>
</evidence>
<dbReference type="SFLD" id="SFLDS00003">
    <property type="entry name" value="Haloacid_Dehalogenase"/>
    <property type="match status" value="1"/>
</dbReference>
<name>A0AAV6Y9W6_9LAMI</name>
<evidence type="ECO:0000256" key="2">
    <source>
        <dbReference type="ARBA" id="ARBA00022723"/>
    </source>
</evidence>
<dbReference type="PANTHER" id="PTHR46193">
    <property type="entry name" value="6-PHOSPHOGLUCONATE PHOSPHATASE"/>
    <property type="match status" value="1"/>
</dbReference>
<dbReference type="NCBIfam" id="TIGR01509">
    <property type="entry name" value="HAD-SF-IA-v3"/>
    <property type="match status" value="1"/>
</dbReference>
<dbReference type="Pfam" id="PF13419">
    <property type="entry name" value="HAD_2"/>
    <property type="match status" value="1"/>
</dbReference>
<comment type="cofactor">
    <cofactor evidence="1">
        <name>Mg(2+)</name>
        <dbReference type="ChEBI" id="CHEBI:18420"/>
    </cofactor>
</comment>
<dbReference type="InterPro" id="IPR051600">
    <property type="entry name" value="Beta-PGM-like"/>
</dbReference>
<dbReference type="Gene3D" id="1.10.150.240">
    <property type="entry name" value="Putative phosphatase, domain 2"/>
    <property type="match status" value="1"/>
</dbReference>
<dbReference type="InterPro" id="IPR006439">
    <property type="entry name" value="HAD-SF_hydro_IA"/>
</dbReference>
<sequence length="324" mass="35599">MSDEVTIINEENEVVESLTTDSADSGYNSKTYNNSNNLPVSSPVNSAPTGVEDSAPHIDGSVLARCSGRVSKTPSHFKDYDLSLHSSLASVAPLEAILFDIDGTLCDSDPIHYYAFREMLQEIGFNGGEPITEEFFVKNCSGMHNEELCHVLFPDWDIERARKFMDDKEAMFRRIASEQLKPVTGLEKLCKWVEDQGFKRAAVTNAPRPNAELMISLLGLEDFFELLVIGSECDRAKPFPDPYLKALQGLGVSSEHSFIFEDSVSGIKAGVAAGMPVVGLATRNPEKLLSDAGATLVVEDYGHSKLWTALEELEKKTEEVKVAN</sequence>
<organism evidence="6 7">
    <name type="scientific">Buddleja alternifolia</name>
    <dbReference type="NCBI Taxonomy" id="168488"/>
    <lineage>
        <taxon>Eukaryota</taxon>
        <taxon>Viridiplantae</taxon>
        <taxon>Streptophyta</taxon>
        <taxon>Embryophyta</taxon>
        <taxon>Tracheophyta</taxon>
        <taxon>Spermatophyta</taxon>
        <taxon>Magnoliopsida</taxon>
        <taxon>eudicotyledons</taxon>
        <taxon>Gunneridae</taxon>
        <taxon>Pentapetalae</taxon>
        <taxon>asterids</taxon>
        <taxon>lamiids</taxon>
        <taxon>Lamiales</taxon>
        <taxon>Scrophulariaceae</taxon>
        <taxon>Buddlejeae</taxon>
        <taxon>Buddleja</taxon>
    </lineage>
</organism>
<dbReference type="SFLD" id="SFLDG01129">
    <property type="entry name" value="C1.5:_HAD__Beta-PGM__Phosphata"/>
    <property type="match status" value="1"/>
</dbReference>
<dbReference type="InterPro" id="IPR041492">
    <property type="entry name" value="HAD_2"/>
</dbReference>
<evidence type="ECO:0000256" key="5">
    <source>
        <dbReference type="SAM" id="MobiDB-lite"/>
    </source>
</evidence>
<dbReference type="InterPro" id="IPR023198">
    <property type="entry name" value="PGP-like_dom2"/>
</dbReference>
<dbReference type="SFLD" id="SFLDG01135">
    <property type="entry name" value="C1.5.6:_HAD__Beta-PGM__Phospha"/>
    <property type="match status" value="1"/>
</dbReference>
<accession>A0AAV6Y9W6</accession>
<comment type="caution">
    <text evidence="6">The sequence shown here is derived from an EMBL/GenBank/DDBJ whole genome shotgun (WGS) entry which is preliminary data.</text>
</comment>
<dbReference type="PANTHER" id="PTHR46193:SF18">
    <property type="entry name" value="HEXITOL PHOSPHATASE B"/>
    <property type="match status" value="1"/>
</dbReference>
<dbReference type="SUPFAM" id="SSF56784">
    <property type="entry name" value="HAD-like"/>
    <property type="match status" value="1"/>
</dbReference>
<dbReference type="CDD" id="cd07505">
    <property type="entry name" value="HAD_BPGM-like"/>
    <property type="match status" value="1"/>
</dbReference>
<dbReference type="GO" id="GO:0003824">
    <property type="term" value="F:catalytic activity"/>
    <property type="evidence" value="ECO:0007669"/>
    <property type="project" value="UniProtKB-ARBA"/>
</dbReference>
<keyword evidence="4" id="KW-0119">Carbohydrate metabolism</keyword>
<dbReference type="Proteomes" id="UP000826271">
    <property type="component" value="Unassembled WGS sequence"/>
</dbReference>
<dbReference type="GO" id="GO:0046872">
    <property type="term" value="F:metal ion binding"/>
    <property type="evidence" value="ECO:0007669"/>
    <property type="project" value="UniProtKB-KW"/>
</dbReference>
<evidence type="ECO:0000313" key="6">
    <source>
        <dbReference type="EMBL" id="KAG8391443.1"/>
    </source>
</evidence>
<keyword evidence="3" id="KW-0460">Magnesium</keyword>
<evidence type="ECO:0008006" key="8">
    <source>
        <dbReference type="Google" id="ProtNLM"/>
    </source>
</evidence>